<dbReference type="EMBL" id="CP019628">
    <property type="protein sequence ID" value="AQQ01086.1"/>
    <property type="molecule type" value="Genomic_DNA"/>
</dbReference>
<dbReference type="RefSeq" id="WP_077537741.1">
    <property type="nucleotide sequence ID" value="NZ_CP019628.1"/>
</dbReference>
<dbReference type="KEGG" id="paln:B0W48_15690"/>
<evidence type="ECO:0000313" key="1">
    <source>
        <dbReference type="EMBL" id="AQQ01086.1"/>
    </source>
</evidence>
<gene>
    <name evidence="1" type="ORF">B0W48_15690</name>
</gene>
<dbReference type="Proteomes" id="UP000188243">
    <property type="component" value="Chromosome"/>
</dbReference>
<accession>A0A1Q2H140</accession>
<dbReference type="AlphaFoldDB" id="A0A1Q2H140"/>
<evidence type="ECO:0008006" key="3">
    <source>
        <dbReference type="Google" id="ProtNLM"/>
    </source>
</evidence>
<organism evidence="1 2">
    <name type="scientific">Pseudoalteromonas aliena</name>
    <dbReference type="NCBI Taxonomy" id="247523"/>
    <lineage>
        <taxon>Bacteria</taxon>
        <taxon>Pseudomonadati</taxon>
        <taxon>Pseudomonadota</taxon>
        <taxon>Gammaproteobacteria</taxon>
        <taxon>Alteromonadales</taxon>
        <taxon>Pseudoalteromonadaceae</taxon>
        <taxon>Pseudoalteromonas</taxon>
    </lineage>
</organism>
<protein>
    <recommendedName>
        <fullName evidence="3">HNH endonuclease</fullName>
    </recommendedName>
</protein>
<sequence length="281" mass="32326">METPKRLQPLAETLRPLYSLSGNQCAFPGCNHPMFNNDGNFVGQICHIEAALPGGERFNPNMTNESRRSFANLMLMCYDHHIETDKVHMYPVLKMQEIKRQHEEIYSNIDRFIHQMQSSLTDVTSSISVPTIQSLANLYIELYGVDDREPEHIEEDVNAFNLAISKLSKFSPDAKQLFALSLSRAQYEEGTYGPNTENTFVDPYEIERITQANHNHLFQVFQEIERAGFLSLDKEYNGQSVFWICLQGTEANLWEMIRQFCNKRSLDIKSMVANLNFAAID</sequence>
<name>A0A1Q2H140_9GAMM</name>
<proteinExistence type="predicted"/>
<reference evidence="1 2" key="1">
    <citation type="submission" date="2017-02" db="EMBL/GenBank/DDBJ databases">
        <title>Complete genome sequence of the cold-active Pseudoalteromonas aliena strain EH1 isolated from Arctic seawater.</title>
        <authorList>
            <person name="Kim E."/>
            <person name="Heo E."/>
            <person name="Kim H."/>
            <person name="Kim D."/>
        </authorList>
    </citation>
    <scope>NUCLEOTIDE SEQUENCE [LARGE SCALE GENOMIC DNA]</scope>
    <source>
        <strain evidence="1 2">EH1</strain>
    </source>
</reference>
<evidence type="ECO:0000313" key="2">
    <source>
        <dbReference type="Proteomes" id="UP000188243"/>
    </source>
</evidence>